<organism evidence="2 3">
    <name type="scientific">Clostridium tepidiprofundi DSM 19306</name>
    <dbReference type="NCBI Taxonomy" id="1121338"/>
    <lineage>
        <taxon>Bacteria</taxon>
        <taxon>Bacillati</taxon>
        <taxon>Bacillota</taxon>
        <taxon>Clostridia</taxon>
        <taxon>Eubacteriales</taxon>
        <taxon>Clostridiaceae</taxon>
        <taxon>Clostridium</taxon>
    </lineage>
</organism>
<protein>
    <submittedName>
        <fullName evidence="2">Uncharacterized protein</fullName>
    </submittedName>
</protein>
<name>A0A151B3U7_9CLOT</name>
<reference evidence="2 3" key="1">
    <citation type="submission" date="2016-02" db="EMBL/GenBank/DDBJ databases">
        <title>Genome sequence of Clostridium tepidiprofundi DSM 19306.</title>
        <authorList>
            <person name="Poehlein A."/>
            <person name="Daniel R."/>
        </authorList>
    </citation>
    <scope>NUCLEOTIDE SEQUENCE [LARGE SCALE GENOMIC DNA]</scope>
    <source>
        <strain evidence="2 3">DSM 19306</strain>
    </source>
</reference>
<evidence type="ECO:0000256" key="1">
    <source>
        <dbReference type="SAM" id="MobiDB-lite"/>
    </source>
</evidence>
<keyword evidence="3" id="KW-1185">Reference proteome</keyword>
<accession>A0A151B3U7</accession>
<evidence type="ECO:0000313" key="2">
    <source>
        <dbReference type="EMBL" id="KYH34589.1"/>
    </source>
</evidence>
<dbReference type="PATRIC" id="fig|1121338.3.peg.1561"/>
<proteinExistence type="predicted"/>
<feature type="compositionally biased region" description="Basic and acidic residues" evidence="1">
    <location>
        <begin position="25"/>
        <end position="36"/>
    </location>
</feature>
<sequence>MAKKGMKRPTPSQYQGSGKKKKRVRESPSDVPETKG</sequence>
<dbReference type="STRING" id="1121338.CLTEP_15170"/>
<evidence type="ECO:0000313" key="3">
    <source>
        <dbReference type="Proteomes" id="UP000075531"/>
    </source>
</evidence>
<dbReference type="Proteomes" id="UP000075531">
    <property type="component" value="Unassembled WGS sequence"/>
</dbReference>
<dbReference type="AlphaFoldDB" id="A0A151B3U7"/>
<feature type="region of interest" description="Disordered" evidence="1">
    <location>
        <begin position="1"/>
        <end position="36"/>
    </location>
</feature>
<gene>
    <name evidence="2" type="ORF">CLTEP_15170</name>
</gene>
<dbReference type="EMBL" id="LTBA01000014">
    <property type="protein sequence ID" value="KYH34589.1"/>
    <property type="molecule type" value="Genomic_DNA"/>
</dbReference>
<comment type="caution">
    <text evidence="2">The sequence shown here is derived from an EMBL/GenBank/DDBJ whole genome shotgun (WGS) entry which is preliminary data.</text>
</comment>